<proteinExistence type="predicted"/>
<dbReference type="OrthoDB" id="606851at2"/>
<dbReference type="Gene3D" id="2.60.40.1120">
    <property type="entry name" value="Carboxypeptidase-like, regulatory domain"/>
    <property type="match status" value="1"/>
</dbReference>
<dbReference type="InterPro" id="IPR037066">
    <property type="entry name" value="Plug_dom_sf"/>
</dbReference>
<keyword evidence="1" id="KW-0812">Transmembrane</keyword>
<dbReference type="SUPFAM" id="SSF49464">
    <property type="entry name" value="Carboxypeptidase regulatory domain-like"/>
    <property type="match status" value="1"/>
</dbReference>
<evidence type="ECO:0000256" key="1">
    <source>
        <dbReference type="SAM" id="Phobius"/>
    </source>
</evidence>
<dbReference type="Proteomes" id="UP000240912">
    <property type="component" value="Unassembled WGS sequence"/>
</dbReference>
<dbReference type="AlphaFoldDB" id="A0A2T3HMG1"/>
<feature type="domain" description="Outer membrane protein beta-barrel" evidence="2">
    <location>
        <begin position="451"/>
        <end position="853"/>
    </location>
</feature>
<gene>
    <name evidence="3" type="ORF">C7T94_13835</name>
</gene>
<accession>A0A2T3HMG1</accession>
<evidence type="ECO:0000259" key="2">
    <source>
        <dbReference type="Pfam" id="PF14905"/>
    </source>
</evidence>
<dbReference type="Gene3D" id="2.170.130.10">
    <property type="entry name" value="TonB-dependent receptor, plug domain"/>
    <property type="match status" value="1"/>
</dbReference>
<dbReference type="InterPro" id="IPR041700">
    <property type="entry name" value="OMP_b-brl_3"/>
</dbReference>
<comment type="caution">
    <text evidence="3">The sequence shown here is derived from an EMBL/GenBank/DDBJ whole genome shotgun (WGS) entry which is preliminary data.</text>
</comment>
<dbReference type="SUPFAM" id="SSF56935">
    <property type="entry name" value="Porins"/>
    <property type="match status" value="1"/>
</dbReference>
<keyword evidence="4" id="KW-1185">Reference proteome</keyword>
<reference evidence="3 4" key="1">
    <citation type="submission" date="2018-03" db="EMBL/GenBank/DDBJ databases">
        <authorList>
            <person name="Keele B.F."/>
        </authorList>
    </citation>
    <scope>NUCLEOTIDE SEQUENCE [LARGE SCALE GENOMIC DNA]</scope>
    <source>
        <strain evidence="3 4">YL28-9</strain>
    </source>
</reference>
<evidence type="ECO:0000313" key="4">
    <source>
        <dbReference type="Proteomes" id="UP000240912"/>
    </source>
</evidence>
<dbReference type="Pfam" id="PF13620">
    <property type="entry name" value="CarboxypepD_reg"/>
    <property type="match status" value="1"/>
</dbReference>
<organism evidence="3 4">
    <name type="scientific">Pedobacter yulinensis</name>
    <dbReference type="NCBI Taxonomy" id="2126353"/>
    <lineage>
        <taxon>Bacteria</taxon>
        <taxon>Pseudomonadati</taxon>
        <taxon>Bacteroidota</taxon>
        <taxon>Sphingobacteriia</taxon>
        <taxon>Sphingobacteriales</taxon>
        <taxon>Sphingobacteriaceae</taxon>
        <taxon>Pedobacter</taxon>
    </lineage>
</organism>
<keyword evidence="1" id="KW-0472">Membrane</keyword>
<feature type="transmembrane region" description="Helical" evidence="1">
    <location>
        <begin position="83"/>
        <end position="100"/>
    </location>
</feature>
<dbReference type="InterPro" id="IPR008969">
    <property type="entry name" value="CarboxyPept-like_regulatory"/>
</dbReference>
<name>A0A2T3HMG1_9SPHI</name>
<keyword evidence="1" id="KW-1133">Transmembrane helix</keyword>
<sequence length="878" mass="98011">MENHSKEYMCKSNRSRLFLFAAGPRCQRRRNWQTAVARVFCCRAFVEYEGHYVEINFAGRNVGTKVFVLQPNKRKLNCIQMKLFTSTFLIVLISATASMAQRLVKGRVRDEKAAGIPFATVLLFAEGQTAPAAQKIADSAGNYELQARTAGKYRLRASAVGYKEITKDIEIAQQTLTADFVLPGSGQQLSDVVVAGRKPLITRKADRIVMNIENNALASGKSSLETMSLAPGVFVRDGQISINGNSGTRIMVNGKLLQLSGDDLTNYLNALRSDEIESMEIIAHPPAEYDAQGTGGMINIVLKKQGKAGLNGSVYSNYRQGRYGGFDNGVQANFKKGKLGLIANYSYSNMKRFNDIDQNRNFPQNGMYSAVNNGISRNTGQRLRLGGTFDIDDKQYIALDYTGSFGTYTDDFVARTQIVYPNAINNSLSSGLFPGRSASDYQAAGINYHLKTDTLGSALVVLSDYSINNARNRSQGETSFFNANNQFVRDTAFRNSTPSDAKIFTADAKYIQSFGKLGKLTGGGKISVTDIDNRAAFEAFTGGNWIGSAGQDFTYLYKENIVAAYLKFDATLAGTDVQLGLRGENTNLTGTLFNRGQTTENKRDYFNLFPSVYLKRNLNKEGSYNISASYNRRFNRPSFFDLNPYVGYIDNYSYSMGNPYLTPEFNNAYEVNFTMASKYVLTASYTRNRDAINNIIKTADDNPEVMIQQPNNVGSTENYLVGLFAPVKAAKWWDMQYTLQFSNQRVNAPQYAISKNILTLQTNHAFTLPNQWSINLNAFYLSRIIFANAVLNRLYAVNAGVQKKMFKNRLVLKASVDDIFFTNKVSGSFYFNDFTMNFSQLQQDRRFSLGLTYNFDLGKAFKMKNIESSSDDVKSRLK</sequence>
<dbReference type="Pfam" id="PF14905">
    <property type="entry name" value="OMP_b-brl_3"/>
    <property type="match status" value="1"/>
</dbReference>
<dbReference type="EMBL" id="PYLS01000005">
    <property type="protein sequence ID" value="PST83616.1"/>
    <property type="molecule type" value="Genomic_DNA"/>
</dbReference>
<evidence type="ECO:0000313" key="3">
    <source>
        <dbReference type="EMBL" id="PST83616.1"/>
    </source>
</evidence>
<protein>
    <recommendedName>
        <fullName evidence="2">Outer membrane protein beta-barrel domain-containing protein</fullName>
    </recommendedName>
</protein>